<keyword evidence="7" id="KW-1185">Reference proteome</keyword>
<evidence type="ECO:0000256" key="1">
    <source>
        <dbReference type="ARBA" id="ARBA00022679"/>
    </source>
</evidence>
<dbReference type="SMART" id="SM00046">
    <property type="entry name" value="DAGKc"/>
    <property type="match status" value="1"/>
</dbReference>
<keyword evidence="2" id="KW-0547">Nucleotide-binding</keyword>
<reference evidence="6 7" key="1">
    <citation type="submission" date="2018-04" db="EMBL/GenBank/DDBJ databases">
        <title>Genomic Encyclopedia of Archaeal and Bacterial Type Strains, Phase II (KMG-II): from individual species to whole genera.</title>
        <authorList>
            <person name="Goeker M."/>
        </authorList>
    </citation>
    <scope>NUCLEOTIDE SEQUENCE [LARGE SCALE GENOMIC DNA]</scope>
    <source>
        <strain evidence="6 7">DSM 21823</strain>
    </source>
</reference>
<dbReference type="InterPro" id="IPR001206">
    <property type="entry name" value="Diacylglycerol_kinase_cat_dom"/>
</dbReference>
<dbReference type="SUPFAM" id="SSF111331">
    <property type="entry name" value="NAD kinase/diacylglycerol kinase-like"/>
    <property type="match status" value="1"/>
</dbReference>
<dbReference type="Gene3D" id="2.60.200.40">
    <property type="match status" value="1"/>
</dbReference>
<dbReference type="Pfam" id="PF19279">
    <property type="entry name" value="YegS_C"/>
    <property type="match status" value="1"/>
</dbReference>
<evidence type="ECO:0000256" key="3">
    <source>
        <dbReference type="ARBA" id="ARBA00022777"/>
    </source>
</evidence>
<dbReference type="PANTHER" id="PTHR12358:SF54">
    <property type="entry name" value="SPHINGOSINE KINASE RELATED PROTEIN"/>
    <property type="match status" value="1"/>
</dbReference>
<dbReference type="PROSITE" id="PS50146">
    <property type="entry name" value="DAGK"/>
    <property type="match status" value="1"/>
</dbReference>
<protein>
    <submittedName>
        <fullName evidence="6">Diacylglycerol kinase family enzyme</fullName>
    </submittedName>
</protein>
<name>A0A2T6ARX6_9RHOB</name>
<evidence type="ECO:0000259" key="5">
    <source>
        <dbReference type="PROSITE" id="PS50146"/>
    </source>
</evidence>
<dbReference type="AlphaFoldDB" id="A0A2T6ARX6"/>
<dbReference type="Proteomes" id="UP000244224">
    <property type="component" value="Unassembled WGS sequence"/>
</dbReference>
<dbReference type="GO" id="GO:0016301">
    <property type="term" value="F:kinase activity"/>
    <property type="evidence" value="ECO:0007669"/>
    <property type="project" value="UniProtKB-KW"/>
</dbReference>
<dbReference type="EMBL" id="QBKP01000016">
    <property type="protein sequence ID" value="PTX46575.1"/>
    <property type="molecule type" value="Genomic_DNA"/>
</dbReference>
<dbReference type="Gene3D" id="3.40.50.10330">
    <property type="entry name" value="Probable inorganic polyphosphate/atp-NAD kinase, domain 1"/>
    <property type="match status" value="1"/>
</dbReference>
<gene>
    <name evidence="6" type="ORF">C8N34_11652</name>
</gene>
<dbReference type="InterPro" id="IPR050187">
    <property type="entry name" value="Lipid_Phosphate_FormReg"/>
</dbReference>
<dbReference type="OrthoDB" id="9815110at2"/>
<evidence type="ECO:0000256" key="4">
    <source>
        <dbReference type="ARBA" id="ARBA00022840"/>
    </source>
</evidence>
<dbReference type="RefSeq" id="WP_108130209.1">
    <property type="nucleotide sequence ID" value="NZ_QBKP01000016.1"/>
</dbReference>
<keyword evidence="3 6" id="KW-0418">Kinase</keyword>
<evidence type="ECO:0000313" key="7">
    <source>
        <dbReference type="Proteomes" id="UP000244224"/>
    </source>
</evidence>
<comment type="caution">
    <text evidence="6">The sequence shown here is derived from an EMBL/GenBank/DDBJ whole genome shotgun (WGS) entry which is preliminary data.</text>
</comment>
<sequence length="305" mass="33534">MTIPPATICVVANPKSGRNSRDKAAIEAAMSVFGRAAELRRWHKGDDLEAFVNRAVADGFTTIVAAGGDGTVMGVAHALVGSAVSLGVLPLGTFNYFARGLGLPQEPAEAARAILRGHRRKIAVGSVNGQVFLNNASVGLYPSILQEREDIYARWGRSRLMAHWSVLRTLVRFQRPMRMRLTADGVTHDLVTPLVFVARSAYQLRRFGLEGEKAISDDRFAVYILHDGTRWQLLRQALRLATGRLRAGQDIDLMTAATLEVVTERPRPRVAFDGEKTRMRVPLSFRIQPDALTIIVPDAADRVEA</sequence>
<dbReference type="InterPro" id="IPR045540">
    <property type="entry name" value="YegS/DAGK_C"/>
</dbReference>
<dbReference type="Pfam" id="PF00781">
    <property type="entry name" value="DAGK_cat"/>
    <property type="match status" value="1"/>
</dbReference>
<keyword evidence="1" id="KW-0808">Transferase</keyword>
<dbReference type="InterPro" id="IPR017438">
    <property type="entry name" value="ATP-NAD_kinase_N"/>
</dbReference>
<dbReference type="InterPro" id="IPR016064">
    <property type="entry name" value="NAD/diacylglycerol_kinase_sf"/>
</dbReference>
<accession>A0A2T6ARX6</accession>
<organism evidence="6 7">
    <name type="scientific">Gemmobacter caeni</name>
    <dbReference type="NCBI Taxonomy" id="589035"/>
    <lineage>
        <taxon>Bacteria</taxon>
        <taxon>Pseudomonadati</taxon>
        <taxon>Pseudomonadota</taxon>
        <taxon>Alphaproteobacteria</taxon>
        <taxon>Rhodobacterales</taxon>
        <taxon>Paracoccaceae</taxon>
        <taxon>Gemmobacter</taxon>
    </lineage>
</organism>
<keyword evidence="4" id="KW-0067">ATP-binding</keyword>
<proteinExistence type="predicted"/>
<feature type="domain" description="DAGKc" evidence="5">
    <location>
        <begin position="3"/>
        <end position="131"/>
    </location>
</feature>
<dbReference type="PANTHER" id="PTHR12358">
    <property type="entry name" value="SPHINGOSINE KINASE"/>
    <property type="match status" value="1"/>
</dbReference>
<evidence type="ECO:0000313" key="6">
    <source>
        <dbReference type="EMBL" id="PTX46575.1"/>
    </source>
</evidence>
<dbReference type="GO" id="GO:0005524">
    <property type="term" value="F:ATP binding"/>
    <property type="evidence" value="ECO:0007669"/>
    <property type="project" value="UniProtKB-KW"/>
</dbReference>
<evidence type="ECO:0000256" key="2">
    <source>
        <dbReference type="ARBA" id="ARBA00022741"/>
    </source>
</evidence>